<dbReference type="AlphaFoldDB" id="A0A840B6V7"/>
<accession>A0A840B6V7</accession>
<comment type="caution">
    <text evidence="1">The sequence shown here is derived from an EMBL/GenBank/DDBJ whole genome shotgun (WGS) entry which is preliminary data.</text>
</comment>
<evidence type="ECO:0000313" key="1">
    <source>
        <dbReference type="EMBL" id="MBB3943865.1"/>
    </source>
</evidence>
<dbReference type="Proteomes" id="UP000581447">
    <property type="component" value="Unassembled WGS sequence"/>
</dbReference>
<reference evidence="1 2" key="1">
    <citation type="submission" date="2020-08" db="EMBL/GenBank/DDBJ databases">
        <title>Genomic Encyclopedia of Type Strains, Phase IV (KMG-IV): sequencing the most valuable type-strain genomes for metagenomic binning, comparative biology and taxonomic classification.</title>
        <authorList>
            <person name="Goeker M."/>
        </authorList>
    </citation>
    <scope>NUCLEOTIDE SEQUENCE [LARGE SCALE GENOMIC DNA]</scope>
    <source>
        <strain evidence="1 2">DSM 29050</strain>
    </source>
</reference>
<sequence>MIAGTNFVLQAVATSLAQNAHSACSISASVNVKNRA</sequence>
<organism evidence="1 2">
    <name type="scientific">Sphingorhabdus rigui</name>
    <dbReference type="NCBI Taxonomy" id="1282858"/>
    <lineage>
        <taxon>Bacteria</taxon>
        <taxon>Pseudomonadati</taxon>
        <taxon>Pseudomonadota</taxon>
        <taxon>Alphaproteobacteria</taxon>
        <taxon>Sphingomonadales</taxon>
        <taxon>Sphingomonadaceae</taxon>
        <taxon>Sphingorhabdus</taxon>
    </lineage>
</organism>
<name>A0A840B6V7_9SPHN</name>
<gene>
    <name evidence="1" type="ORF">GGR91_002129</name>
</gene>
<proteinExistence type="predicted"/>
<dbReference type="EMBL" id="JACIEA010000003">
    <property type="protein sequence ID" value="MBB3943865.1"/>
    <property type="molecule type" value="Genomic_DNA"/>
</dbReference>
<keyword evidence="2" id="KW-1185">Reference proteome</keyword>
<protein>
    <submittedName>
        <fullName evidence="1">Organic hydroperoxide reductase OsmC/OhrA</fullName>
    </submittedName>
</protein>
<evidence type="ECO:0000313" key="2">
    <source>
        <dbReference type="Proteomes" id="UP000581447"/>
    </source>
</evidence>